<evidence type="ECO:0000313" key="9">
    <source>
        <dbReference type="Proteomes" id="UP001296967"/>
    </source>
</evidence>
<name>A0AAJ0XFB0_HALSE</name>
<dbReference type="AlphaFoldDB" id="A0AAJ0XFB0"/>
<dbReference type="InterPro" id="IPR006464">
    <property type="entry name" value="AcTrfase_RimI/Ard1"/>
</dbReference>
<feature type="binding site" evidence="5">
    <location>
        <position position="102"/>
    </location>
    <ligand>
        <name>acetyl-CoA</name>
        <dbReference type="ChEBI" id="CHEBI:57288"/>
    </ligand>
</feature>
<comment type="caution">
    <text evidence="5">Lacks conserved residue(s) required for the propagation of feature annotation.</text>
</comment>
<evidence type="ECO:0000256" key="6">
    <source>
        <dbReference type="RuleBase" id="RU363094"/>
    </source>
</evidence>
<feature type="active site" description="Proton donor" evidence="5">
    <location>
        <position position="109"/>
    </location>
</feature>
<keyword evidence="9" id="KW-1185">Reference proteome</keyword>
<keyword evidence="3 5" id="KW-0808">Transferase</keyword>
<evidence type="ECO:0000256" key="3">
    <source>
        <dbReference type="ARBA" id="ARBA00022679"/>
    </source>
</evidence>
<gene>
    <name evidence="5" type="primary">rimI</name>
    <name evidence="8" type="ORF">CCR82_02900</name>
</gene>
<evidence type="ECO:0000313" key="8">
    <source>
        <dbReference type="EMBL" id="MBK5929507.1"/>
    </source>
</evidence>
<dbReference type="InterPro" id="IPR043690">
    <property type="entry name" value="RimI"/>
</dbReference>
<comment type="function">
    <text evidence="5 6">Acetylates the N-terminal alanine of ribosomal protein bS18.</text>
</comment>
<dbReference type="InterPro" id="IPR050680">
    <property type="entry name" value="YpeA/RimI_acetyltransf"/>
</dbReference>
<dbReference type="EC" id="2.3.1.266" evidence="5 6"/>
<dbReference type="EMBL" id="NHSF01000017">
    <property type="protein sequence ID" value="MBK5929507.1"/>
    <property type="molecule type" value="Genomic_DNA"/>
</dbReference>
<dbReference type="PANTHER" id="PTHR43420">
    <property type="entry name" value="ACETYLTRANSFERASE"/>
    <property type="match status" value="1"/>
</dbReference>
<dbReference type="GO" id="GO:0008999">
    <property type="term" value="F:protein-N-terminal-alanine acetyltransferase activity"/>
    <property type="evidence" value="ECO:0007669"/>
    <property type="project" value="UniProtKB-UniRule"/>
</dbReference>
<dbReference type="SUPFAM" id="SSF55729">
    <property type="entry name" value="Acyl-CoA N-acyltransferases (Nat)"/>
    <property type="match status" value="1"/>
</dbReference>
<sequence length="152" mass="16490">MTEADLTEVMQVECAAYAVPWSEGIFRDCLRASYYCLVADRAGRLIGHAVMSVAAGECHILNLCVAPSHQGRGLGRRLLRRALALARQREADTAFLEVRASNQGAIRLYQAEGFDEIGLRKGYYPSADANAGPGTDSSRASREDAVLMARAL</sequence>
<protein>
    <recommendedName>
        <fullName evidence="5 6">[Ribosomal protein bS18]-alanine N-acetyltransferase</fullName>
        <ecNumber evidence="5 6">2.3.1.266</ecNumber>
    </recommendedName>
</protein>
<feature type="active site" description="Proton acceptor" evidence="5">
    <location>
        <position position="97"/>
    </location>
</feature>
<proteinExistence type="inferred from homology"/>
<dbReference type="PANTHER" id="PTHR43420:SF44">
    <property type="entry name" value="ACETYLTRANSFERASE YPEA"/>
    <property type="match status" value="1"/>
</dbReference>
<reference evidence="8" key="1">
    <citation type="submission" date="2017-05" db="EMBL/GenBank/DDBJ databases">
        <authorList>
            <person name="Imhoff J.F."/>
            <person name="Rahn T."/>
            <person name="Kuenzel S."/>
            <person name="Neulinger S.C."/>
        </authorList>
    </citation>
    <scope>NUCLEOTIDE SEQUENCE</scope>
    <source>
        <strain evidence="8">DSM 4395</strain>
    </source>
</reference>
<comment type="subcellular location">
    <subcellularLocation>
        <location evidence="5 6">Cytoplasm</location>
    </subcellularLocation>
</comment>
<keyword evidence="4 5" id="KW-0012">Acyltransferase</keyword>
<evidence type="ECO:0000256" key="5">
    <source>
        <dbReference type="HAMAP-Rule" id="MF_02210"/>
    </source>
</evidence>
<evidence type="ECO:0000256" key="1">
    <source>
        <dbReference type="ARBA" id="ARBA00005395"/>
    </source>
</evidence>
<dbReference type="GO" id="GO:0005737">
    <property type="term" value="C:cytoplasm"/>
    <property type="evidence" value="ECO:0007669"/>
    <property type="project" value="UniProtKB-SubCell"/>
</dbReference>
<dbReference type="InterPro" id="IPR000182">
    <property type="entry name" value="GNAT_dom"/>
</dbReference>
<dbReference type="Gene3D" id="3.40.630.30">
    <property type="match status" value="1"/>
</dbReference>
<organism evidence="8 9">
    <name type="scientific">Halochromatium salexigens</name>
    <name type="common">Chromatium salexigens</name>
    <dbReference type="NCBI Taxonomy" id="49447"/>
    <lineage>
        <taxon>Bacteria</taxon>
        <taxon>Pseudomonadati</taxon>
        <taxon>Pseudomonadota</taxon>
        <taxon>Gammaproteobacteria</taxon>
        <taxon>Chromatiales</taxon>
        <taxon>Chromatiaceae</taxon>
        <taxon>Halochromatium</taxon>
    </lineage>
</organism>
<comment type="caution">
    <text evidence="8">The sequence shown here is derived from an EMBL/GenBank/DDBJ whole genome shotgun (WGS) entry which is preliminary data.</text>
</comment>
<evidence type="ECO:0000256" key="4">
    <source>
        <dbReference type="ARBA" id="ARBA00023315"/>
    </source>
</evidence>
<keyword evidence="2 5" id="KW-0963">Cytoplasm</keyword>
<comment type="similarity">
    <text evidence="1 5 6">Belongs to the acetyltransferase family. RimI subfamily.</text>
</comment>
<comment type="catalytic activity">
    <reaction evidence="5 6">
        <text>N-terminal L-alanyl-[ribosomal protein bS18] + acetyl-CoA = N-terminal N(alpha)-acetyl-L-alanyl-[ribosomal protein bS18] + CoA + H(+)</text>
        <dbReference type="Rhea" id="RHEA:43756"/>
        <dbReference type="Rhea" id="RHEA-COMP:10676"/>
        <dbReference type="Rhea" id="RHEA-COMP:10677"/>
        <dbReference type="ChEBI" id="CHEBI:15378"/>
        <dbReference type="ChEBI" id="CHEBI:57287"/>
        <dbReference type="ChEBI" id="CHEBI:57288"/>
        <dbReference type="ChEBI" id="CHEBI:64718"/>
        <dbReference type="ChEBI" id="CHEBI:83683"/>
        <dbReference type="EC" id="2.3.1.266"/>
    </reaction>
</comment>
<evidence type="ECO:0000259" key="7">
    <source>
        <dbReference type="PROSITE" id="PS51186"/>
    </source>
</evidence>
<dbReference type="HAMAP" id="MF_02210">
    <property type="entry name" value="RimI"/>
    <property type="match status" value="1"/>
</dbReference>
<accession>A0AAJ0XFB0</accession>
<reference evidence="8" key="2">
    <citation type="journal article" date="2020" name="Microorganisms">
        <title>Osmotic Adaptation and Compatible Solute Biosynthesis of Phototrophic Bacteria as Revealed from Genome Analyses.</title>
        <authorList>
            <person name="Imhoff J.F."/>
            <person name="Rahn T."/>
            <person name="Kunzel S."/>
            <person name="Keller A."/>
            <person name="Neulinger S.C."/>
        </authorList>
    </citation>
    <scope>NUCLEOTIDE SEQUENCE</scope>
    <source>
        <strain evidence="8">DSM 4395</strain>
    </source>
</reference>
<dbReference type="Pfam" id="PF00583">
    <property type="entry name" value="Acetyltransf_1"/>
    <property type="match status" value="1"/>
</dbReference>
<feature type="domain" description="N-acetyltransferase" evidence="7">
    <location>
        <begin position="1"/>
        <end position="152"/>
    </location>
</feature>
<dbReference type="InterPro" id="IPR016181">
    <property type="entry name" value="Acyl_CoA_acyltransferase"/>
</dbReference>
<dbReference type="PROSITE" id="PS51186">
    <property type="entry name" value="GNAT"/>
    <property type="match status" value="1"/>
</dbReference>
<dbReference type="Proteomes" id="UP001296967">
    <property type="component" value="Unassembled WGS sequence"/>
</dbReference>
<dbReference type="NCBIfam" id="TIGR01575">
    <property type="entry name" value="rimI"/>
    <property type="match status" value="1"/>
</dbReference>
<evidence type="ECO:0000256" key="2">
    <source>
        <dbReference type="ARBA" id="ARBA00022490"/>
    </source>
</evidence>